<evidence type="ECO:0000256" key="7">
    <source>
        <dbReference type="PROSITE-ProRule" id="PRU10141"/>
    </source>
</evidence>
<dbReference type="PANTHER" id="PTHR43289:SF6">
    <property type="entry name" value="SERINE_THREONINE-PROTEIN KINASE NEKL-3"/>
    <property type="match status" value="1"/>
</dbReference>
<organism evidence="10 11">
    <name type="scientific">Nonomuraea longicatena</name>
    <dbReference type="NCBI Taxonomy" id="83682"/>
    <lineage>
        <taxon>Bacteria</taxon>
        <taxon>Bacillati</taxon>
        <taxon>Actinomycetota</taxon>
        <taxon>Actinomycetes</taxon>
        <taxon>Streptosporangiales</taxon>
        <taxon>Streptosporangiaceae</taxon>
        <taxon>Nonomuraea</taxon>
    </lineage>
</organism>
<dbReference type="InterPro" id="IPR017441">
    <property type="entry name" value="Protein_kinase_ATP_BS"/>
</dbReference>
<dbReference type="Gene3D" id="1.10.510.10">
    <property type="entry name" value="Transferase(Phosphotransferase) domain 1"/>
    <property type="match status" value="1"/>
</dbReference>
<dbReference type="PROSITE" id="PS50011">
    <property type="entry name" value="PROTEIN_KINASE_DOM"/>
    <property type="match status" value="1"/>
</dbReference>
<dbReference type="Proteomes" id="UP001501578">
    <property type="component" value="Unassembled WGS sequence"/>
</dbReference>
<dbReference type="Gene3D" id="3.40.1000.10">
    <property type="entry name" value="Mog1/PsbP, alpha/beta/alpha sandwich"/>
    <property type="match status" value="1"/>
</dbReference>
<feature type="region of interest" description="Disordered" evidence="8">
    <location>
        <begin position="322"/>
        <end position="374"/>
    </location>
</feature>
<dbReference type="InterPro" id="IPR011009">
    <property type="entry name" value="Kinase-like_dom_sf"/>
</dbReference>
<keyword evidence="2" id="KW-0723">Serine/threonine-protein kinase</keyword>
<dbReference type="EMBL" id="BAAAHQ010000001">
    <property type="protein sequence ID" value="GAA0911447.1"/>
    <property type="molecule type" value="Genomic_DNA"/>
</dbReference>
<evidence type="ECO:0000256" key="4">
    <source>
        <dbReference type="ARBA" id="ARBA00022741"/>
    </source>
</evidence>
<sequence>MVSEQLVARRYRLLRELGRGGMGVVWEGQDTLLNRPIAIKEVLLPPGVPKADQERLLLRTTREARTAARLNHPGVVAVYDVVEEDGRPWIIMELVRAPSLEDVVVTTGALPVRQAADVGRQVLSALRAAHAEGILHRDVKPANILLADDGRVVLTDFGIAVADGDPALTATGLVTGSPGFLAPERVRADEAGPASDLWSLGATLYAAMTGRSPFERGEAMATLTALLNEEPDYRRIPPALHPVLKGLLRKEPQDRLGAEEADRLLGEILAGKRPAGAEERQEGRGGGRVKAIAAVAAFTVTLAGGVAAYMGLSSEPARTTVAQRAASSPLPVSASARPAGSPTPTAKATATPTPTSTLPRTSMPVRPWTSPDGWSIARPMGWRGARGANSTEWTRPDRAGHLSVEERYATGDPRQTLRDFEELLKEGGQEVATVRRGAVSHRGQRGVEWEFTWTAADGGPARWARAGQTYRGVKRAFAVGETTYVLSWTVSESQWQRHRQLMRTVIGSFTVGG</sequence>
<feature type="domain" description="Protein kinase" evidence="9">
    <location>
        <begin position="11"/>
        <end position="269"/>
    </location>
</feature>
<dbReference type="Pfam" id="PF00069">
    <property type="entry name" value="Pkinase"/>
    <property type="match status" value="1"/>
</dbReference>
<feature type="compositionally biased region" description="Low complexity" evidence="8">
    <location>
        <begin position="325"/>
        <end position="364"/>
    </location>
</feature>
<dbReference type="InterPro" id="IPR000719">
    <property type="entry name" value="Prot_kinase_dom"/>
</dbReference>
<dbReference type="InterPro" id="IPR008271">
    <property type="entry name" value="Ser/Thr_kinase_AS"/>
</dbReference>
<keyword evidence="4 7" id="KW-0547">Nucleotide-binding</keyword>
<evidence type="ECO:0000256" key="3">
    <source>
        <dbReference type="ARBA" id="ARBA00022679"/>
    </source>
</evidence>
<dbReference type="PANTHER" id="PTHR43289">
    <property type="entry name" value="MITOGEN-ACTIVATED PROTEIN KINASE KINASE KINASE 20-RELATED"/>
    <property type="match status" value="1"/>
</dbReference>
<evidence type="ECO:0000256" key="5">
    <source>
        <dbReference type="ARBA" id="ARBA00022777"/>
    </source>
</evidence>
<evidence type="ECO:0000256" key="6">
    <source>
        <dbReference type="ARBA" id="ARBA00022840"/>
    </source>
</evidence>
<dbReference type="SMART" id="SM00220">
    <property type="entry name" value="S_TKc"/>
    <property type="match status" value="1"/>
</dbReference>
<accession>A0ABN1NKV8</accession>
<gene>
    <name evidence="10" type="ORF">GCM10009560_00620</name>
</gene>
<evidence type="ECO:0000256" key="2">
    <source>
        <dbReference type="ARBA" id="ARBA00022527"/>
    </source>
</evidence>
<name>A0ABN1NKV8_9ACTN</name>
<evidence type="ECO:0000313" key="10">
    <source>
        <dbReference type="EMBL" id="GAA0911447.1"/>
    </source>
</evidence>
<dbReference type="Gene3D" id="3.30.200.20">
    <property type="entry name" value="Phosphorylase Kinase, domain 1"/>
    <property type="match status" value="1"/>
</dbReference>
<keyword evidence="3" id="KW-0808">Transferase</keyword>
<evidence type="ECO:0000259" key="9">
    <source>
        <dbReference type="PROSITE" id="PS50011"/>
    </source>
</evidence>
<keyword evidence="6 7" id="KW-0067">ATP-binding</keyword>
<feature type="binding site" evidence="7">
    <location>
        <position position="40"/>
    </location>
    <ligand>
        <name>ATP</name>
        <dbReference type="ChEBI" id="CHEBI:30616"/>
    </ligand>
</feature>
<reference evidence="10 11" key="1">
    <citation type="journal article" date="2019" name="Int. J. Syst. Evol. Microbiol.">
        <title>The Global Catalogue of Microorganisms (GCM) 10K type strain sequencing project: providing services to taxonomists for standard genome sequencing and annotation.</title>
        <authorList>
            <consortium name="The Broad Institute Genomics Platform"/>
            <consortium name="The Broad Institute Genome Sequencing Center for Infectious Disease"/>
            <person name="Wu L."/>
            <person name="Ma J."/>
        </authorList>
    </citation>
    <scope>NUCLEOTIDE SEQUENCE [LARGE SCALE GENOMIC DNA]</scope>
    <source>
        <strain evidence="10 11">JCM 11136</strain>
    </source>
</reference>
<evidence type="ECO:0000256" key="1">
    <source>
        <dbReference type="ARBA" id="ARBA00012513"/>
    </source>
</evidence>
<dbReference type="PROSITE" id="PS00107">
    <property type="entry name" value="PROTEIN_KINASE_ATP"/>
    <property type="match status" value="1"/>
</dbReference>
<keyword evidence="11" id="KW-1185">Reference proteome</keyword>
<proteinExistence type="predicted"/>
<comment type="caution">
    <text evidence="10">The sequence shown here is derived from an EMBL/GenBank/DDBJ whole genome shotgun (WGS) entry which is preliminary data.</text>
</comment>
<dbReference type="PROSITE" id="PS00108">
    <property type="entry name" value="PROTEIN_KINASE_ST"/>
    <property type="match status" value="1"/>
</dbReference>
<protein>
    <recommendedName>
        <fullName evidence="1">non-specific serine/threonine protein kinase</fullName>
        <ecNumber evidence="1">2.7.11.1</ecNumber>
    </recommendedName>
</protein>
<evidence type="ECO:0000256" key="8">
    <source>
        <dbReference type="SAM" id="MobiDB-lite"/>
    </source>
</evidence>
<dbReference type="CDD" id="cd14014">
    <property type="entry name" value="STKc_PknB_like"/>
    <property type="match status" value="1"/>
</dbReference>
<dbReference type="EC" id="2.7.11.1" evidence="1"/>
<evidence type="ECO:0000313" key="11">
    <source>
        <dbReference type="Proteomes" id="UP001501578"/>
    </source>
</evidence>
<dbReference type="SUPFAM" id="SSF56112">
    <property type="entry name" value="Protein kinase-like (PK-like)"/>
    <property type="match status" value="1"/>
</dbReference>
<keyword evidence="5" id="KW-0418">Kinase</keyword>
<dbReference type="RefSeq" id="WP_343947559.1">
    <property type="nucleotide sequence ID" value="NZ_BAAAHQ010000001.1"/>
</dbReference>